<accession>Q7UM13</accession>
<dbReference type="EC" id="3.2.1.8" evidence="3"/>
<dbReference type="CAZy" id="GH10">
    <property type="family name" value="Glycoside Hydrolase Family 10"/>
</dbReference>
<dbReference type="EnsemblBacteria" id="CAD76104">
    <property type="protein sequence ID" value="CAD76104"/>
    <property type="gene ID" value="RB9136"/>
</dbReference>
<evidence type="ECO:0000256" key="9">
    <source>
        <dbReference type="ARBA" id="ARBA00023326"/>
    </source>
</evidence>
<comment type="catalytic activity">
    <reaction evidence="1">
        <text>Endohydrolysis of (1-&gt;4)-beta-D-xylosidic linkages in xylans.</text>
        <dbReference type="EC" id="3.2.1.8"/>
    </reaction>
</comment>
<dbReference type="Pfam" id="PF00331">
    <property type="entry name" value="Glyco_hydro_10"/>
    <property type="match status" value="1"/>
</dbReference>
<keyword evidence="8 12" id="KW-0326">Glycosidase</keyword>
<gene>
    <name evidence="12" type="primary">xlnC</name>
    <name evidence="12" type="ordered locus">RB9136</name>
</gene>
<dbReference type="Gene3D" id="3.20.20.80">
    <property type="entry name" value="Glycosidases"/>
    <property type="match status" value="1"/>
</dbReference>
<evidence type="ECO:0000256" key="6">
    <source>
        <dbReference type="ARBA" id="ARBA00022801"/>
    </source>
</evidence>
<evidence type="ECO:0000256" key="7">
    <source>
        <dbReference type="ARBA" id="ARBA00023277"/>
    </source>
</evidence>
<keyword evidence="5 10" id="KW-0732">Signal</keyword>
<evidence type="ECO:0000313" key="13">
    <source>
        <dbReference type="Proteomes" id="UP000001025"/>
    </source>
</evidence>
<dbReference type="KEGG" id="rba:RB9136"/>
<keyword evidence="6 12" id="KW-0378">Hydrolase</keyword>
<evidence type="ECO:0000259" key="11">
    <source>
        <dbReference type="PROSITE" id="PS51760"/>
    </source>
</evidence>
<dbReference type="eggNOG" id="COG3693">
    <property type="taxonomic scope" value="Bacteria"/>
</dbReference>
<dbReference type="PROSITE" id="PS51760">
    <property type="entry name" value="GH10_2"/>
    <property type="match status" value="1"/>
</dbReference>
<dbReference type="InterPro" id="IPR017853">
    <property type="entry name" value="GH"/>
</dbReference>
<keyword evidence="7" id="KW-0119">Carbohydrate metabolism</keyword>
<comment type="similarity">
    <text evidence="2">Belongs to the glycosyl hydrolase 10 (cellulase F) family.</text>
</comment>
<dbReference type="PATRIC" id="fig|243090.15.peg.4380"/>
<keyword evidence="4" id="KW-0858">Xylan degradation</keyword>
<evidence type="ECO:0000256" key="1">
    <source>
        <dbReference type="ARBA" id="ARBA00000681"/>
    </source>
</evidence>
<evidence type="ECO:0000256" key="2">
    <source>
        <dbReference type="ARBA" id="ARBA00007495"/>
    </source>
</evidence>
<dbReference type="PANTHER" id="PTHR31490:SF88">
    <property type="entry name" value="BETA-XYLANASE"/>
    <property type="match status" value="1"/>
</dbReference>
<feature type="domain" description="GH10" evidence="11">
    <location>
        <begin position="237"/>
        <end position="537"/>
    </location>
</feature>
<evidence type="ECO:0000256" key="5">
    <source>
        <dbReference type="ARBA" id="ARBA00022729"/>
    </source>
</evidence>
<keyword evidence="13" id="KW-1185">Reference proteome</keyword>
<dbReference type="AlphaFoldDB" id="Q7UM13"/>
<dbReference type="SMART" id="SM00633">
    <property type="entry name" value="Glyco_10"/>
    <property type="match status" value="1"/>
</dbReference>
<dbReference type="InterPro" id="IPR044846">
    <property type="entry name" value="GH10"/>
</dbReference>
<evidence type="ECO:0000256" key="8">
    <source>
        <dbReference type="ARBA" id="ARBA00023295"/>
    </source>
</evidence>
<evidence type="ECO:0000256" key="3">
    <source>
        <dbReference type="ARBA" id="ARBA00012590"/>
    </source>
</evidence>
<evidence type="ECO:0000313" key="12">
    <source>
        <dbReference type="EMBL" id="CAD76104.1"/>
    </source>
</evidence>
<dbReference type="HOGENOM" id="CLU_026280_0_0_0"/>
<name>Q7UM13_RHOBA</name>
<dbReference type="InParanoid" id="Q7UM13"/>
<dbReference type="STRING" id="243090.RB9136"/>
<dbReference type="Proteomes" id="UP000001025">
    <property type="component" value="Chromosome"/>
</dbReference>
<evidence type="ECO:0000256" key="4">
    <source>
        <dbReference type="ARBA" id="ARBA00022651"/>
    </source>
</evidence>
<dbReference type="PANTHER" id="PTHR31490">
    <property type="entry name" value="GLYCOSYL HYDROLASE"/>
    <property type="match status" value="1"/>
</dbReference>
<dbReference type="GO" id="GO:0045493">
    <property type="term" value="P:xylan catabolic process"/>
    <property type="evidence" value="ECO:0000318"/>
    <property type="project" value="GO_Central"/>
</dbReference>
<feature type="signal peptide" evidence="10">
    <location>
        <begin position="1"/>
        <end position="23"/>
    </location>
</feature>
<sequence length="597" mass="67483">MIMRWWLAPVAIALLLSSLGTPATLIHAFAQESQTPAEGTMLVPTAEFRLDARPGTGSIDRQNNLITVDCPAPQEEAWALQVQCEPISNSVSAFEVFCVSFDARALPSNTDGLGSIHVSMATNDPWEPIEEPNGFRTFDVPNQWHPFRICFRAKQDYDAKRVYASIQCAEKKQRLEIRDLKLVGLGNVPDASLPFTRLFYPGADNDAWRSEAQRSIDRHRKRNLTIRVVDAAGQPLAGATVQVQQQKHDYAFGTFVGNTPIHAGEDAAKFRDQTKRWFNRVTLPRYWADWGTDRPAGVVKADATAEWAIDAGFEIKNHLLLYPQFIPDRVKQLADQPSRFQTEIETAMDAALERTRDMPIAVWDAINELRDVSLVGDVLGRDYYADVFNRGQRSQPNARWFINEYGLMTGGSERSKHLATYIQQIEQILDSGGAVEGIGVQGHFQADLITMPEAWKILNELSRFQLPIEITEFDVDTRDEATQAQFTRDFLTLVFAHPATTGFTTWGFWEGDMWRPHGAMIREDWTIKPNGQVWEELIFQTWWTDQTVQTNADGIATVRAFRGTHRVQAEAQDWARIRTANLLEDETITLQIGVSGE</sequence>
<protein>
    <recommendedName>
        <fullName evidence="3">endo-1,4-beta-xylanase</fullName>
        <ecNumber evidence="3">3.2.1.8</ecNumber>
    </recommendedName>
</protein>
<reference evidence="12 13" key="1">
    <citation type="journal article" date="2003" name="Proc. Natl. Acad. Sci. U.S.A.">
        <title>Complete genome sequence of the marine planctomycete Pirellula sp. strain 1.</title>
        <authorList>
            <person name="Gloeckner F.O."/>
            <person name="Kube M."/>
            <person name="Bauer M."/>
            <person name="Teeling H."/>
            <person name="Lombardot T."/>
            <person name="Ludwig W."/>
            <person name="Gade D."/>
            <person name="Beck A."/>
            <person name="Borzym K."/>
            <person name="Heitmann K."/>
            <person name="Rabus R."/>
            <person name="Schlesner H."/>
            <person name="Amann R."/>
            <person name="Reinhardt R."/>
        </authorList>
    </citation>
    <scope>NUCLEOTIDE SEQUENCE [LARGE SCALE GENOMIC DNA]</scope>
    <source>
        <strain evidence="13">DSM 10527 / NCIMB 13988 / SH1</strain>
    </source>
</reference>
<dbReference type="GO" id="GO:0031176">
    <property type="term" value="F:endo-1,4-beta-xylanase activity"/>
    <property type="evidence" value="ECO:0000318"/>
    <property type="project" value="GO_Central"/>
</dbReference>
<dbReference type="OrthoDB" id="9809277at2"/>
<dbReference type="SUPFAM" id="SSF51445">
    <property type="entry name" value="(Trans)glycosidases"/>
    <property type="match status" value="1"/>
</dbReference>
<organism evidence="12 13">
    <name type="scientific">Rhodopirellula baltica (strain DSM 10527 / NCIMB 13988 / SH1)</name>
    <dbReference type="NCBI Taxonomy" id="243090"/>
    <lineage>
        <taxon>Bacteria</taxon>
        <taxon>Pseudomonadati</taxon>
        <taxon>Planctomycetota</taxon>
        <taxon>Planctomycetia</taxon>
        <taxon>Pirellulales</taxon>
        <taxon>Pirellulaceae</taxon>
        <taxon>Rhodopirellula</taxon>
    </lineage>
</organism>
<proteinExistence type="inferred from homology"/>
<feature type="chain" id="PRO_5004292009" description="endo-1,4-beta-xylanase" evidence="10">
    <location>
        <begin position="24"/>
        <end position="597"/>
    </location>
</feature>
<dbReference type="EMBL" id="BX294149">
    <property type="protein sequence ID" value="CAD76104.1"/>
    <property type="molecule type" value="Genomic_DNA"/>
</dbReference>
<evidence type="ECO:0000256" key="10">
    <source>
        <dbReference type="SAM" id="SignalP"/>
    </source>
</evidence>
<keyword evidence="9" id="KW-0624">Polysaccharide degradation</keyword>
<dbReference type="InterPro" id="IPR001000">
    <property type="entry name" value="GH10_dom"/>
</dbReference>